<dbReference type="STRING" id="7260.B4NK86"/>
<dbReference type="PANTHER" id="PTHR24366">
    <property type="entry name" value="IG(IMMUNOGLOBULIN) AND LRR(LEUCINE RICH REPEAT) DOMAINS"/>
    <property type="match status" value="1"/>
</dbReference>
<keyword evidence="2" id="KW-0677">Repeat</keyword>
<dbReference type="SMART" id="SM00369">
    <property type="entry name" value="LRR_TYP"/>
    <property type="match status" value="6"/>
</dbReference>
<sequence length="575" mass="66394">MLIKQKKHFVYTVAIILLLALVQAEDQQQDDDEDYVQQDVDLTKRLIKVDTMADKCILVETEQNVKRCRGFTFDKENEVAFFDLQTPVRISPDRDTYEVGNQPRLDVLIFQNSTFNTFPLHLFYSLELSELDMRNCQMKHVTWESFLMANNLRILLLSENNIEEIDESTFNYASELQFLFLRGNRLSRLNRKSFKGLRKLQHLDLSGNRLTELAVGIFDDLERLQQIDLSDNQLSFLGNELFGQNSHLLTVNLNTNHLRAIEENAFRRSTNSPPLLAVDLSHNNQLNVLLLNLNAGDLRARNCSLDRVNLYGSVTNVDLSDNRLRELYFTQPEILERLILRNNSLGQLSSLTRVPRLRYLDVGDNPGLGDLPENWQTPALQYLDISNTGQQQLDIDALKGMPQLRKLNISSNNISQIDPPSFMELSHLTHFYLHANNWNCYNLNNLMNILIRPFGITYTPDRYDTDYPGEYVFGIACMYRLTEPETESESSSASASASSSSVEYVSLESQSQNLQHERDQMEIDKLRQELKSVVQHFDAKFDNVFQQLLQLNLKMKSIENINNTLWKDMTVSISN</sequence>
<keyword evidence="3" id="KW-0732">Signal</keyword>
<dbReference type="PRINTS" id="PR00019">
    <property type="entry name" value="LEURICHRPT"/>
</dbReference>
<dbReference type="AlphaFoldDB" id="B4NK86"/>
<name>B4NK86_DROWI</name>
<dbReference type="SMART" id="SM00364">
    <property type="entry name" value="LRR_BAC"/>
    <property type="match status" value="4"/>
</dbReference>
<dbReference type="Gene3D" id="3.80.10.10">
    <property type="entry name" value="Ribonuclease Inhibitor"/>
    <property type="match status" value="2"/>
</dbReference>
<dbReference type="InterPro" id="IPR032675">
    <property type="entry name" value="LRR_dom_sf"/>
</dbReference>
<dbReference type="Pfam" id="PF13855">
    <property type="entry name" value="LRR_8"/>
    <property type="match status" value="2"/>
</dbReference>
<dbReference type="PhylomeDB" id="B4NK86"/>
<evidence type="ECO:0000313" key="4">
    <source>
        <dbReference type="EMBL" id="EDW85128.1"/>
    </source>
</evidence>
<dbReference type="OrthoDB" id="676979at2759"/>
<dbReference type="EMBL" id="CH964272">
    <property type="protein sequence ID" value="EDW85128.1"/>
    <property type="molecule type" value="Genomic_DNA"/>
</dbReference>
<evidence type="ECO:0000256" key="1">
    <source>
        <dbReference type="ARBA" id="ARBA00022614"/>
    </source>
</evidence>
<keyword evidence="5" id="KW-1185">Reference proteome</keyword>
<accession>B4NK86</accession>
<dbReference type="OMA" id="LTHFYIH"/>
<protein>
    <submittedName>
        <fullName evidence="4">Uncharacterized protein</fullName>
    </submittedName>
</protein>
<dbReference type="SUPFAM" id="SSF52058">
    <property type="entry name" value="L domain-like"/>
    <property type="match status" value="1"/>
</dbReference>
<evidence type="ECO:0000256" key="3">
    <source>
        <dbReference type="SAM" id="SignalP"/>
    </source>
</evidence>
<dbReference type="PANTHER" id="PTHR24366:SF96">
    <property type="entry name" value="LEUCINE RICH REPEAT CONTAINING 53"/>
    <property type="match status" value="1"/>
</dbReference>
<proteinExistence type="predicted"/>
<dbReference type="InterPro" id="IPR003591">
    <property type="entry name" value="Leu-rich_rpt_typical-subtyp"/>
</dbReference>
<dbReference type="eggNOG" id="KOG0619">
    <property type="taxonomic scope" value="Eukaryota"/>
</dbReference>
<evidence type="ECO:0000313" key="5">
    <source>
        <dbReference type="Proteomes" id="UP000007798"/>
    </source>
</evidence>
<dbReference type="HOGENOM" id="CLU_468746_0_0_1"/>
<dbReference type="Proteomes" id="UP000007798">
    <property type="component" value="Unassembled WGS sequence"/>
</dbReference>
<evidence type="ECO:0000256" key="2">
    <source>
        <dbReference type="ARBA" id="ARBA00022737"/>
    </source>
</evidence>
<dbReference type="FunCoup" id="B4NK86">
    <property type="interactions" value="18"/>
</dbReference>
<reference evidence="4 5" key="1">
    <citation type="journal article" date="2007" name="Nature">
        <title>Evolution of genes and genomes on the Drosophila phylogeny.</title>
        <authorList>
            <consortium name="Drosophila 12 Genomes Consortium"/>
            <person name="Clark A.G."/>
            <person name="Eisen M.B."/>
            <person name="Smith D.R."/>
            <person name="Bergman C.M."/>
            <person name="Oliver B."/>
            <person name="Markow T.A."/>
            <person name="Kaufman T.C."/>
            <person name="Kellis M."/>
            <person name="Gelbart W."/>
            <person name="Iyer V.N."/>
            <person name="Pollard D.A."/>
            <person name="Sackton T.B."/>
            <person name="Larracuente A.M."/>
            <person name="Singh N.D."/>
            <person name="Abad J.P."/>
            <person name="Abt D.N."/>
            <person name="Adryan B."/>
            <person name="Aguade M."/>
            <person name="Akashi H."/>
            <person name="Anderson W.W."/>
            <person name="Aquadro C.F."/>
            <person name="Ardell D.H."/>
            <person name="Arguello R."/>
            <person name="Artieri C.G."/>
            <person name="Barbash D.A."/>
            <person name="Barker D."/>
            <person name="Barsanti P."/>
            <person name="Batterham P."/>
            <person name="Batzoglou S."/>
            <person name="Begun D."/>
            <person name="Bhutkar A."/>
            <person name="Blanco E."/>
            <person name="Bosak S.A."/>
            <person name="Bradley R.K."/>
            <person name="Brand A.D."/>
            <person name="Brent M.R."/>
            <person name="Brooks A.N."/>
            <person name="Brown R.H."/>
            <person name="Butlin R.K."/>
            <person name="Caggese C."/>
            <person name="Calvi B.R."/>
            <person name="Bernardo de Carvalho A."/>
            <person name="Caspi A."/>
            <person name="Castrezana S."/>
            <person name="Celniker S.E."/>
            <person name="Chang J.L."/>
            <person name="Chapple C."/>
            <person name="Chatterji S."/>
            <person name="Chinwalla A."/>
            <person name="Civetta A."/>
            <person name="Clifton S.W."/>
            <person name="Comeron J.M."/>
            <person name="Costello J.C."/>
            <person name="Coyne J.A."/>
            <person name="Daub J."/>
            <person name="David R.G."/>
            <person name="Delcher A.L."/>
            <person name="Delehaunty K."/>
            <person name="Do C.B."/>
            <person name="Ebling H."/>
            <person name="Edwards K."/>
            <person name="Eickbush T."/>
            <person name="Evans J.D."/>
            <person name="Filipski A."/>
            <person name="Findeiss S."/>
            <person name="Freyhult E."/>
            <person name="Fulton L."/>
            <person name="Fulton R."/>
            <person name="Garcia A.C."/>
            <person name="Gardiner A."/>
            <person name="Garfield D.A."/>
            <person name="Garvin B.E."/>
            <person name="Gibson G."/>
            <person name="Gilbert D."/>
            <person name="Gnerre S."/>
            <person name="Godfrey J."/>
            <person name="Good R."/>
            <person name="Gotea V."/>
            <person name="Gravely B."/>
            <person name="Greenberg A.J."/>
            <person name="Griffiths-Jones S."/>
            <person name="Gross S."/>
            <person name="Guigo R."/>
            <person name="Gustafson E.A."/>
            <person name="Haerty W."/>
            <person name="Hahn M.W."/>
            <person name="Halligan D.L."/>
            <person name="Halpern A.L."/>
            <person name="Halter G.M."/>
            <person name="Han M.V."/>
            <person name="Heger A."/>
            <person name="Hillier L."/>
            <person name="Hinrichs A.S."/>
            <person name="Holmes I."/>
            <person name="Hoskins R.A."/>
            <person name="Hubisz M.J."/>
            <person name="Hultmark D."/>
            <person name="Huntley M.A."/>
            <person name="Jaffe D.B."/>
            <person name="Jagadeeshan S."/>
            <person name="Jeck W.R."/>
            <person name="Johnson J."/>
            <person name="Jones C.D."/>
            <person name="Jordan W.C."/>
            <person name="Karpen G.H."/>
            <person name="Kataoka E."/>
            <person name="Keightley P.D."/>
            <person name="Kheradpour P."/>
            <person name="Kirkness E.F."/>
            <person name="Koerich L.B."/>
            <person name="Kristiansen K."/>
            <person name="Kudrna D."/>
            <person name="Kulathinal R.J."/>
            <person name="Kumar S."/>
            <person name="Kwok R."/>
            <person name="Lander E."/>
            <person name="Langley C.H."/>
            <person name="Lapoint R."/>
            <person name="Lazzaro B.P."/>
            <person name="Lee S.J."/>
            <person name="Levesque L."/>
            <person name="Li R."/>
            <person name="Lin C.F."/>
            <person name="Lin M.F."/>
            <person name="Lindblad-Toh K."/>
            <person name="Llopart A."/>
            <person name="Long M."/>
            <person name="Low L."/>
            <person name="Lozovsky E."/>
            <person name="Lu J."/>
            <person name="Luo M."/>
            <person name="Machado C.A."/>
            <person name="Makalowski W."/>
            <person name="Marzo M."/>
            <person name="Matsuda M."/>
            <person name="Matzkin L."/>
            <person name="McAllister B."/>
            <person name="McBride C.S."/>
            <person name="McKernan B."/>
            <person name="McKernan K."/>
            <person name="Mendez-Lago M."/>
            <person name="Minx P."/>
            <person name="Mollenhauer M.U."/>
            <person name="Montooth K."/>
            <person name="Mount S.M."/>
            <person name="Mu X."/>
            <person name="Myers E."/>
            <person name="Negre B."/>
            <person name="Newfeld S."/>
            <person name="Nielsen R."/>
            <person name="Noor M.A."/>
            <person name="O'Grady P."/>
            <person name="Pachter L."/>
            <person name="Papaceit M."/>
            <person name="Parisi M.J."/>
            <person name="Parisi M."/>
            <person name="Parts L."/>
            <person name="Pedersen J.S."/>
            <person name="Pesole G."/>
            <person name="Phillippy A.M."/>
            <person name="Ponting C.P."/>
            <person name="Pop M."/>
            <person name="Porcelli D."/>
            <person name="Powell J.R."/>
            <person name="Prohaska S."/>
            <person name="Pruitt K."/>
            <person name="Puig M."/>
            <person name="Quesneville H."/>
            <person name="Ram K.R."/>
            <person name="Rand D."/>
            <person name="Rasmussen M.D."/>
            <person name="Reed L.K."/>
            <person name="Reenan R."/>
            <person name="Reily A."/>
            <person name="Remington K.A."/>
            <person name="Rieger T.T."/>
            <person name="Ritchie M.G."/>
            <person name="Robin C."/>
            <person name="Rogers Y.H."/>
            <person name="Rohde C."/>
            <person name="Rozas J."/>
            <person name="Rubenfield M.J."/>
            <person name="Ruiz A."/>
            <person name="Russo S."/>
            <person name="Salzberg S.L."/>
            <person name="Sanchez-Gracia A."/>
            <person name="Saranga D.J."/>
            <person name="Sato H."/>
            <person name="Schaeffer S.W."/>
            <person name="Schatz M.C."/>
            <person name="Schlenke T."/>
            <person name="Schwartz R."/>
            <person name="Segarra C."/>
            <person name="Singh R.S."/>
            <person name="Sirot L."/>
            <person name="Sirota M."/>
            <person name="Sisneros N.B."/>
            <person name="Smith C.D."/>
            <person name="Smith T.F."/>
            <person name="Spieth J."/>
            <person name="Stage D.E."/>
            <person name="Stark A."/>
            <person name="Stephan W."/>
            <person name="Strausberg R.L."/>
            <person name="Strempel S."/>
            <person name="Sturgill D."/>
            <person name="Sutton G."/>
            <person name="Sutton G.G."/>
            <person name="Tao W."/>
            <person name="Teichmann S."/>
            <person name="Tobari Y.N."/>
            <person name="Tomimura Y."/>
            <person name="Tsolas J.M."/>
            <person name="Valente V.L."/>
            <person name="Venter E."/>
            <person name="Venter J.C."/>
            <person name="Vicario S."/>
            <person name="Vieira F.G."/>
            <person name="Vilella A.J."/>
            <person name="Villasante A."/>
            <person name="Walenz B."/>
            <person name="Wang J."/>
            <person name="Wasserman M."/>
            <person name="Watts T."/>
            <person name="Wilson D."/>
            <person name="Wilson R.K."/>
            <person name="Wing R.A."/>
            <person name="Wolfner M.F."/>
            <person name="Wong A."/>
            <person name="Wong G.K."/>
            <person name="Wu C.I."/>
            <person name="Wu G."/>
            <person name="Yamamoto D."/>
            <person name="Yang H.P."/>
            <person name="Yang S.P."/>
            <person name="Yorke J.A."/>
            <person name="Yoshida K."/>
            <person name="Zdobnov E."/>
            <person name="Zhang P."/>
            <person name="Zhang Y."/>
            <person name="Zimin A.V."/>
            <person name="Baldwin J."/>
            <person name="Abdouelleil A."/>
            <person name="Abdulkadir J."/>
            <person name="Abebe A."/>
            <person name="Abera B."/>
            <person name="Abreu J."/>
            <person name="Acer S.C."/>
            <person name="Aftuck L."/>
            <person name="Alexander A."/>
            <person name="An P."/>
            <person name="Anderson E."/>
            <person name="Anderson S."/>
            <person name="Arachi H."/>
            <person name="Azer M."/>
            <person name="Bachantsang P."/>
            <person name="Barry A."/>
            <person name="Bayul T."/>
            <person name="Berlin A."/>
            <person name="Bessette D."/>
            <person name="Bloom T."/>
            <person name="Blye J."/>
            <person name="Boguslavskiy L."/>
            <person name="Bonnet C."/>
            <person name="Boukhgalter B."/>
            <person name="Bourzgui I."/>
            <person name="Brown A."/>
            <person name="Cahill P."/>
            <person name="Channer S."/>
            <person name="Cheshatsang Y."/>
            <person name="Chuda L."/>
            <person name="Citroen M."/>
            <person name="Collymore A."/>
            <person name="Cooke P."/>
            <person name="Costello M."/>
            <person name="D'Aco K."/>
            <person name="Daza R."/>
            <person name="De Haan G."/>
            <person name="DeGray S."/>
            <person name="DeMaso C."/>
            <person name="Dhargay N."/>
            <person name="Dooley K."/>
            <person name="Dooley E."/>
            <person name="Doricent M."/>
            <person name="Dorje P."/>
            <person name="Dorjee K."/>
            <person name="Dupes A."/>
            <person name="Elong R."/>
            <person name="Falk J."/>
            <person name="Farina A."/>
            <person name="Faro S."/>
            <person name="Ferguson D."/>
            <person name="Fisher S."/>
            <person name="Foley C.D."/>
            <person name="Franke A."/>
            <person name="Friedrich D."/>
            <person name="Gadbois L."/>
            <person name="Gearin G."/>
            <person name="Gearin C.R."/>
            <person name="Giannoukos G."/>
            <person name="Goode T."/>
            <person name="Graham J."/>
            <person name="Grandbois E."/>
            <person name="Grewal S."/>
            <person name="Gyaltsen K."/>
            <person name="Hafez N."/>
            <person name="Hagos B."/>
            <person name="Hall J."/>
            <person name="Henson C."/>
            <person name="Hollinger A."/>
            <person name="Honan T."/>
            <person name="Huard M.D."/>
            <person name="Hughes L."/>
            <person name="Hurhula B."/>
            <person name="Husby M.E."/>
            <person name="Kamat A."/>
            <person name="Kanga B."/>
            <person name="Kashin S."/>
            <person name="Khazanovich D."/>
            <person name="Kisner P."/>
            <person name="Lance K."/>
            <person name="Lara M."/>
            <person name="Lee W."/>
            <person name="Lennon N."/>
            <person name="Letendre F."/>
            <person name="LeVine R."/>
            <person name="Lipovsky A."/>
            <person name="Liu X."/>
            <person name="Liu J."/>
            <person name="Liu S."/>
            <person name="Lokyitsang T."/>
            <person name="Lokyitsang Y."/>
            <person name="Lubonja R."/>
            <person name="Lui A."/>
            <person name="MacDonald P."/>
            <person name="Magnisalis V."/>
            <person name="Maru K."/>
            <person name="Matthews C."/>
            <person name="McCusker W."/>
            <person name="McDonough S."/>
            <person name="Mehta T."/>
            <person name="Meldrim J."/>
            <person name="Meneus L."/>
            <person name="Mihai O."/>
            <person name="Mihalev A."/>
            <person name="Mihova T."/>
            <person name="Mittelman R."/>
            <person name="Mlenga V."/>
            <person name="Montmayeur A."/>
            <person name="Mulrain L."/>
            <person name="Navidi A."/>
            <person name="Naylor J."/>
            <person name="Negash T."/>
            <person name="Nguyen T."/>
            <person name="Nguyen N."/>
            <person name="Nicol R."/>
            <person name="Norbu C."/>
            <person name="Norbu N."/>
            <person name="Novod N."/>
            <person name="O'Neill B."/>
            <person name="Osman S."/>
            <person name="Markiewicz E."/>
            <person name="Oyono O.L."/>
            <person name="Patti C."/>
            <person name="Phunkhang P."/>
            <person name="Pierre F."/>
            <person name="Priest M."/>
            <person name="Raghuraman S."/>
            <person name="Rege F."/>
            <person name="Reyes R."/>
            <person name="Rise C."/>
            <person name="Rogov P."/>
            <person name="Ross K."/>
            <person name="Ryan E."/>
            <person name="Settipalli S."/>
            <person name="Shea T."/>
            <person name="Sherpa N."/>
            <person name="Shi L."/>
            <person name="Shih D."/>
            <person name="Sparrow T."/>
            <person name="Spaulding J."/>
            <person name="Stalker J."/>
            <person name="Stange-Thomann N."/>
            <person name="Stavropoulos S."/>
            <person name="Stone C."/>
            <person name="Strader C."/>
            <person name="Tesfaye S."/>
            <person name="Thomson T."/>
            <person name="Thoulutsang Y."/>
            <person name="Thoulutsang D."/>
            <person name="Topham K."/>
            <person name="Topping I."/>
            <person name="Tsamla T."/>
            <person name="Vassiliev H."/>
            <person name="Vo A."/>
            <person name="Wangchuk T."/>
            <person name="Wangdi T."/>
            <person name="Weiand M."/>
            <person name="Wilkinson J."/>
            <person name="Wilson A."/>
            <person name="Yadav S."/>
            <person name="Young G."/>
            <person name="Yu Q."/>
            <person name="Zembek L."/>
            <person name="Zhong D."/>
            <person name="Zimmer A."/>
            <person name="Zwirko Z."/>
            <person name="Jaffe D.B."/>
            <person name="Alvarez P."/>
            <person name="Brockman W."/>
            <person name="Butler J."/>
            <person name="Chin C."/>
            <person name="Gnerre S."/>
            <person name="Grabherr M."/>
            <person name="Kleber M."/>
            <person name="Mauceli E."/>
            <person name="MacCallum I."/>
        </authorList>
    </citation>
    <scope>NUCLEOTIDE SEQUENCE [LARGE SCALE GENOMIC DNA]</scope>
    <source>
        <strain evidence="5">Tucson 14030-0811.24</strain>
    </source>
</reference>
<dbReference type="InParanoid" id="B4NK86"/>
<dbReference type="PROSITE" id="PS51450">
    <property type="entry name" value="LRR"/>
    <property type="match status" value="3"/>
</dbReference>
<organism evidence="4 5">
    <name type="scientific">Drosophila willistoni</name>
    <name type="common">Fruit fly</name>
    <dbReference type="NCBI Taxonomy" id="7260"/>
    <lineage>
        <taxon>Eukaryota</taxon>
        <taxon>Metazoa</taxon>
        <taxon>Ecdysozoa</taxon>
        <taxon>Arthropoda</taxon>
        <taxon>Hexapoda</taxon>
        <taxon>Insecta</taxon>
        <taxon>Pterygota</taxon>
        <taxon>Neoptera</taxon>
        <taxon>Endopterygota</taxon>
        <taxon>Diptera</taxon>
        <taxon>Brachycera</taxon>
        <taxon>Muscomorpha</taxon>
        <taxon>Ephydroidea</taxon>
        <taxon>Drosophilidae</taxon>
        <taxon>Drosophila</taxon>
        <taxon>Sophophora</taxon>
    </lineage>
</organism>
<feature type="chain" id="PRO_5002816439" evidence="3">
    <location>
        <begin position="25"/>
        <end position="575"/>
    </location>
</feature>
<dbReference type="KEGG" id="dwi:6650923"/>
<dbReference type="InterPro" id="IPR001611">
    <property type="entry name" value="Leu-rich_rpt"/>
</dbReference>
<keyword evidence="1" id="KW-0433">Leucine-rich repeat</keyword>
<feature type="signal peptide" evidence="3">
    <location>
        <begin position="1"/>
        <end position="24"/>
    </location>
</feature>
<gene>
    <name evidence="4" type="primary">Dwil\GK12778</name>
    <name evidence="4" type="ORF">Dwil_GK12778</name>
</gene>